<proteinExistence type="predicted"/>
<dbReference type="Proteomes" id="UP000226155">
    <property type="component" value="Segment"/>
</dbReference>
<dbReference type="EMBL" id="KX657793">
    <property type="protein sequence ID" value="AOZ61312.1"/>
    <property type="molecule type" value="Genomic_DNA"/>
</dbReference>
<accession>A0A1I9S418</accession>
<name>A0A1I9S418_9CAUD</name>
<sequence>MPRRLLTPLGSLFPGTTQYEPVTITAEEALLYVQACLWGDDHLPEADPVLIVGIYKSPLVRGTDTLFQDAAEILLSGEAQDLIYEKEFEDDDMIGGRGVFQIMRLCAADNPIRVAHPREYVTEVINDLHNEEESAA</sequence>
<gene>
    <name evidence="1" type="ORF">SEA_DARTHPHADER_72</name>
</gene>
<evidence type="ECO:0000313" key="1">
    <source>
        <dbReference type="EMBL" id="AOZ61312.1"/>
    </source>
</evidence>
<keyword evidence="2" id="KW-1185">Reference proteome</keyword>
<reference evidence="2" key="1">
    <citation type="submission" date="2016-08" db="EMBL/GenBank/DDBJ databases">
        <authorList>
            <person name="Seilhamer J.J."/>
        </authorList>
    </citation>
    <scope>NUCLEOTIDE SEQUENCE [LARGE SCALE GENOMIC DNA]</scope>
</reference>
<protein>
    <submittedName>
        <fullName evidence="1">Uncharacterized protein</fullName>
    </submittedName>
</protein>
<evidence type="ECO:0000313" key="2">
    <source>
        <dbReference type="Proteomes" id="UP000226155"/>
    </source>
</evidence>
<organism evidence="1 2">
    <name type="scientific">Mycobacterium phage DarthPhader</name>
    <dbReference type="NCBI Taxonomy" id="1912975"/>
    <lineage>
        <taxon>Viruses</taxon>
        <taxon>Duplodnaviria</taxon>
        <taxon>Heunggongvirae</taxon>
        <taxon>Uroviricota</taxon>
        <taxon>Caudoviricetes</taxon>
        <taxon>Refugevirus</taxon>
        <taxon>Refugevirus darthphader</taxon>
    </lineage>
</organism>